<dbReference type="PANTHER" id="PTHR43821">
    <property type="entry name" value="NAD(P)H NITROREDUCTASE YDJA-RELATED"/>
    <property type="match status" value="1"/>
</dbReference>
<comment type="caution">
    <text evidence="9">The sequence shown here is derived from an EMBL/GenBank/DDBJ whole genome shotgun (WGS) entry which is preliminary data.</text>
</comment>
<keyword evidence="10" id="KW-1185">Reference proteome</keyword>
<reference evidence="9 10" key="2">
    <citation type="submission" date="2018-06" db="EMBL/GenBank/DDBJ databases">
        <authorList>
            <person name="Zhirakovskaya E."/>
        </authorList>
    </citation>
    <scope>NUCLEOTIDE SEQUENCE [LARGE SCALE GENOMIC DNA]</scope>
    <source>
        <strain evidence="9 10">FBKL4.011</strain>
    </source>
</reference>
<dbReference type="PANTHER" id="PTHR43821:SF1">
    <property type="entry name" value="NAD(P)H NITROREDUCTASE YDJA-RELATED"/>
    <property type="match status" value="1"/>
</dbReference>
<keyword evidence="3" id="KW-0285">Flavoprotein</keyword>
<dbReference type="CDD" id="cd02135">
    <property type="entry name" value="YdjA-like"/>
    <property type="match status" value="1"/>
</dbReference>
<keyword evidence="5" id="KW-0521">NADP</keyword>
<dbReference type="GO" id="GO:0016491">
    <property type="term" value="F:oxidoreductase activity"/>
    <property type="evidence" value="ECO:0007669"/>
    <property type="project" value="UniProtKB-KW"/>
</dbReference>
<sequence>MHSTIKNTIVERRTIRHFQDTPIEETLLYDLLAKAAYAPYHNKVEPWHVIIANDMETKMFFLDKVFQSYKRNDVLKGISESKLEKIKEGYKQAIITPAVTLIVSANQFDDQKQSFEALAATCAFIQNFQLLAWNEGIGVVWRSNPFIFDPIFAQEIGVPENNKIVGALQVGYFSQENKPKVKERRPLHEWVKKAKIPYYNQK</sequence>
<keyword evidence="7" id="KW-0520">NAD</keyword>
<organism evidence="9 10">
    <name type="scientific">Thermoflavimicrobium daqui</name>
    <dbReference type="NCBI Taxonomy" id="2137476"/>
    <lineage>
        <taxon>Bacteria</taxon>
        <taxon>Bacillati</taxon>
        <taxon>Bacillota</taxon>
        <taxon>Bacilli</taxon>
        <taxon>Bacillales</taxon>
        <taxon>Thermoactinomycetaceae</taxon>
        <taxon>Thermoflavimicrobium</taxon>
    </lineage>
</organism>
<gene>
    <name evidence="9" type="ORF">DL897_14875</name>
</gene>
<dbReference type="RefSeq" id="WP_113659918.1">
    <property type="nucleotide sequence ID" value="NZ_KZ845672.1"/>
</dbReference>
<evidence type="ECO:0000256" key="5">
    <source>
        <dbReference type="ARBA" id="ARBA00022857"/>
    </source>
</evidence>
<evidence type="ECO:0000256" key="7">
    <source>
        <dbReference type="ARBA" id="ARBA00023027"/>
    </source>
</evidence>
<name>A0A364K293_9BACL</name>
<evidence type="ECO:0000256" key="3">
    <source>
        <dbReference type="ARBA" id="ARBA00022630"/>
    </source>
</evidence>
<protein>
    <submittedName>
        <fullName evidence="9">NAD(P)H nitroreductase</fullName>
    </submittedName>
</protein>
<keyword evidence="6" id="KW-0560">Oxidoreductase</keyword>
<dbReference type="AlphaFoldDB" id="A0A364K293"/>
<reference evidence="9 10" key="1">
    <citation type="submission" date="2018-06" db="EMBL/GenBank/DDBJ databases">
        <title>Thermoflavimicrobium daqus sp. nov., a thermophilic microbe isolated from Moutai-flavour Daqu.</title>
        <authorList>
            <person name="Wang X."/>
            <person name="Zhou H."/>
        </authorList>
    </citation>
    <scope>NUCLEOTIDE SEQUENCE [LARGE SCALE GENOMIC DNA]</scope>
    <source>
        <strain evidence="9 10">FBKL4.011</strain>
    </source>
</reference>
<evidence type="ECO:0000259" key="8">
    <source>
        <dbReference type="Pfam" id="PF00881"/>
    </source>
</evidence>
<dbReference type="SUPFAM" id="SSF55469">
    <property type="entry name" value="FMN-dependent nitroreductase-like"/>
    <property type="match status" value="1"/>
</dbReference>
<keyword evidence="4" id="KW-0288">FMN</keyword>
<dbReference type="InterPro" id="IPR000415">
    <property type="entry name" value="Nitroreductase-like"/>
</dbReference>
<dbReference type="InterPro" id="IPR029479">
    <property type="entry name" value="Nitroreductase"/>
</dbReference>
<evidence type="ECO:0000313" key="9">
    <source>
        <dbReference type="EMBL" id="RAL22075.1"/>
    </source>
</evidence>
<dbReference type="Gene3D" id="3.40.109.10">
    <property type="entry name" value="NADH Oxidase"/>
    <property type="match status" value="1"/>
</dbReference>
<dbReference type="InterPro" id="IPR052530">
    <property type="entry name" value="NAD(P)H_nitroreductase"/>
</dbReference>
<comment type="similarity">
    <text evidence="2">Belongs to the nitroreductase family.</text>
</comment>
<proteinExistence type="inferred from homology"/>
<dbReference type="Proteomes" id="UP000251213">
    <property type="component" value="Unassembled WGS sequence"/>
</dbReference>
<comment type="cofactor">
    <cofactor evidence="1">
        <name>FMN</name>
        <dbReference type="ChEBI" id="CHEBI:58210"/>
    </cofactor>
</comment>
<dbReference type="InterPro" id="IPR026021">
    <property type="entry name" value="YdjA-like"/>
</dbReference>
<evidence type="ECO:0000256" key="4">
    <source>
        <dbReference type="ARBA" id="ARBA00022643"/>
    </source>
</evidence>
<dbReference type="OrthoDB" id="9804207at2"/>
<dbReference type="EMBL" id="QJKK01000010">
    <property type="protein sequence ID" value="RAL22075.1"/>
    <property type="molecule type" value="Genomic_DNA"/>
</dbReference>
<evidence type="ECO:0000256" key="6">
    <source>
        <dbReference type="ARBA" id="ARBA00023002"/>
    </source>
</evidence>
<feature type="domain" description="Nitroreductase" evidence="8">
    <location>
        <begin position="9"/>
        <end position="172"/>
    </location>
</feature>
<evidence type="ECO:0000313" key="10">
    <source>
        <dbReference type="Proteomes" id="UP000251213"/>
    </source>
</evidence>
<accession>A0A364K293</accession>
<dbReference type="Pfam" id="PF00881">
    <property type="entry name" value="Nitroreductase"/>
    <property type="match status" value="1"/>
</dbReference>
<evidence type="ECO:0000256" key="2">
    <source>
        <dbReference type="ARBA" id="ARBA00007118"/>
    </source>
</evidence>
<evidence type="ECO:0000256" key="1">
    <source>
        <dbReference type="ARBA" id="ARBA00001917"/>
    </source>
</evidence>